<sequence>MLITILSFFIGLAGACLMSAGAWLVSPAAGLIVGGIICLVWSFCIALIASDGIQKSGGE</sequence>
<feature type="transmembrane region" description="Helical" evidence="1">
    <location>
        <begin position="28"/>
        <end position="49"/>
    </location>
</feature>
<keyword evidence="1" id="KW-0812">Transmembrane</keyword>
<comment type="caution">
    <text evidence="2">The sequence shown here is derived from an EMBL/GenBank/DDBJ whole genome shotgun (WGS) entry which is preliminary data.</text>
</comment>
<organism evidence="2">
    <name type="scientific">Salmonella enterica subsp. enterica serovar Koketime</name>
    <dbReference type="NCBI Taxonomy" id="2564632"/>
    <lineage>
        <taxon>Bacteria</taxon>
        <taxon>Pseudomonadati</taxon>
        <taxon>Pseudomonadota</taxon>
        <taxon>Gammaproteobacteria</taxon>
        <taxon>Enterobacterales</taxon>
        <taxon>Enterobacteriaceae</taxon>
        <taxon>Salmonella</taxon>
    </lineage>
</organism>
<proteinExistence type="predicted"/>
<reference evidence="2" key="1">
    <citation type="submission" date="2019-02" db="EMBL/GenBank/DDBJ databases">
        <authorList>
            <person name="Ashton P.M."/>
            <person name="Dallman T."/>
            <person name="Nair S."/>
            <person name="De Pinna E."/>
            <person name="Peters T."/>
            <person name="Grant K."/>
        </authorList>
    </citation>
    <scope>NUCLEOTIDE SEQUENCE</scope>
    <source>
        <strain evidence="2">446642</strain>
    </source>
</reference>
<gene>
    <name evidence="2" type="ORF">EWG69_21650</name>
</gene>
<evidence type="ECO:0000256" key="1">
    <source>
        <dbReference type="SAM" id="Phobius"/>
    </source>
</evidence>
<protein>
    <submittedName>
        <fullName evidence="2">Uncharacterized protein</fullName>
    </submittedName>
</protein>
<keyword evidence="1" id="KW-0472">Membrane</keyword>
<name>A0A5I0BMF7_SALET</name>
<dbReference type="AlphaFoldDB" id="A0A5I0BMF7"/>
<accession>A0A5I0BMF7</accession>
<dbReference type="EMBL" id="AAIJKB010000024">
    <property type="protein sequence ID" value="ECE8856741.1"/>
    <property type="molecule type" value="Genomic_DNA"/>
</dbReference>
<evidence type="ECO:0000313" key="2">
    <source>
        <dbReference type="EMBL" id="ECE8856741.1"/>
    </source>
</evidence>
<keyword evidence="1" id="KW-1133">Transmembrane helix</keyword>